<gene>
    <name evidence="3" type="ORF">DYL59_00360</name>
</gene>
<dbReference type="InterPro" id="IPR001031">
    <property type="entry name" value="Thioesterase"/>
</dbReference>
<reference evidence="3 4" key="1">
    <citation type="journal article" date="2019" name="Syst. Appl. Microbiol.">
        <title>New species of pathogenic Pseudomonas isolated from citrus in Tunisia: Proposal of Pseudomonas kairouanensis sp. nov. and Pseudomonas nabeulensis sp. nov.</title>
        <authorList>
            <person name="Oueslati M."/>
            <person name="Mulet M."/>
            <person name="Gomila M."/>
            <person name="Berge O."/>
            <person name="Hajlaoui M.R."/>
            <person name="Lalucat J."/>
            <person name="Sadfi-Zouaoui N."/>
            <person name="Garcia-Valdes E."/>
        </authorList>
    </citation>
    <scope>NUCLEOTIDE SEQUENCE [LARGE SCALE GENOMIC DNA]</scope>
    <source>
        <strain evidence="3 4">KC12</strain>
    </source>
</reference>
<dbReference type="PANTHER" id="PTHR11487">
    <property type="entry name" value="THIOESTERASE"/>
    <property type="match status" value="1"/>
</dbReference>
<organism evidence="3 4">
    <name type="scientific">Pseudomonas kairouanensis</name>
    <dbReference type="NCBI Taxonomy" id="2293832"/>
    <lineage>
        <taxon>Bacteria</taxon>
        <taxon>Pseudomonadati</taxon>
        <taxon>Pseudomonadota</taxon>
        <taxon>Gammaproteobacteria</taxon>
        <taxon>Pseudomonadales</taxon>
        <taxon>Pseudomonadaceae</taxon>
        <taxon>Pseudomonas</taxon>
    </lineage>
</organism>
<evidence type="ECO:0000313" key="3">
    <source>
        <dbReference type="EMBL" id="TFY92446.1"/>
    </source>
</evidence>
<evidence type="ECO:0000313" key="4">
    <source>
        <dbReference type="Proteomes" id="UP000297391"/>
    </source>
</evidence>
<dbReference type="Gene3D" id="3.40.50.1820">
    <property type="entry name" value="alpha/beta hydrolase"/>
    <property type="match status" value="1"/>
</dbReference>
<proteinExistence type="inferred from homology"/>
<dbReference type="EMBL" id="QUZU01000001">
    <property type="protein sequence ID" value="TFY92446.1"/>
    <property type="molecule type" value="Genomic_DNA"/>
</dbReference>
<dbReference type="InterPro" id="IPR029058">
    <property type="entry name" value="AB_hydrolase_fold"/>
</dbReference>
<dbReference type="AlphaFoldDB" id="A0A4Z0B082"/>
<evidence type="ECO:0000256" key="1">
    <source>
        <dbReference type="ARBA" id="ARBA00007169"/>
    </source>
</evidence>
<dbReference type="OrthoDB" id="8480037at2"/>
<protein>
    <submittedName>
        <fullName evidence="3">Thioesterase</fullName>
    </submittedName>
</protein>
<dbReference type="Proteomes" id="UP000297391">
    <property type="component" value="Unassembled WGS sequence"/>
</dbReference>
<dbReference type="SUPFAM" id="SSF53474">
    <property type="entry name" value="alpha/beta-Hydrolases"/>
    <property type="match status" value="1"/>
</dbReference>
<dbReference type="Pfam" id="PF00975">
    <property type="entry name" value="Thioesterase"/>
    <property type="match status" value="1"/>
</dbReference>
<comment type="similarity">
    <text evidence="1">Belongs to the thioesterase family.</text>
</comment>
<comment type="caution">
    <text evidence="3">The sequence shown here is derived from an EMBL/GenBank/DDBJ whole genome shotgun (WGS) entry which is preliminary data.</text>
</comment>
<dbReference type="GO" id="GO:0008610">
    <property type="term" value="P:lipid biosynthetic process"/>
    <property type="evidence" value="ECO:0007669"/>
    <property type="project" value="TreeGrafter"/>
</dbReference>
<dbReference type="PANTHER" id="PTHR11487:SF0">
    <property type="entry name" value="S-ACYL FATTY ACID SYNTHASE THIOESTERASE, MEDIUM CHAIN"/>
    <property type="match status" value="1"/>
</dbReference>
<dbReference type="RefSeq" id="WP_135287378.1">
    <property type="nucleotide sequence ID" value="NZ_QUZU01000001.1"/>
</dbReference>
<accession>A0A4Z0B082</accession>
<sequence>MSTEPLTLLCFSYAGGSAGFYARWRRVLPNIRVIPVEIPLRGGLKHAPALLTRDGLIDYLMAEYARWCVHPFALFGHSLGGRVAFEFQCVLEQTRGLKAVRLFISGCLAPERFSEAMRTRERDLSDSALLRMLADLGGTPPELMANPALMNTALPMIRADFQLAIDLSKRTVTPVSVPIDLLLGNRDKVTSLFDDYPAWAFHTSNGCQVSVIDGDHFFIRSQAILVARLVGKRLQEFVLNED</sequence>
<dbReference type="InterPro" id="IPR012223">
    <property type="entry name" value="TEII"/>
</dbReference>
<feature type="domain" description="Thioesterase" evidence="2">
    <location>
        <begin position="7"/>
        <end position="228"/>
    </location>
</feature>
<name>A0A4Z0B082_9PSED</name>
<keyword evidence="4" id="KW-1185">Reference proteome</keyword>
<evidence type="ECO:0000259" key="2">
    <source>
        <dbReference type="Pfam" id="PF00975"/>
    </source>
</evidence>